<protein>
    <recommendedName>
        <fullName evidence="4">Lipoprotein</fullName>
    </recommendedName>
</protein>
<evidence type="ECO:0000256" key="1">
    <source>
        <dbReference type="SAM" id="SignalP"/>
    </source>
</evidence>
<dbReference type="RefSeq" id="WP_100789728.1">
    <property type="nucleotide sequence ID" value="NZ_NPDQ01000002.1"/>
</dbReference>
<organism evidence="2 3">
    <name type="scientific">Leptospira brenneri</name>
    <dbReference type="NCBI Taxonomy" id="2023182"/>
    <lineage>
        <taxon>Bacteria</taxon>
        <taxon>Pseudomonadati</taxon>
        <taxon>Spirochaetota</taxon>
        <taxon>Spirochaetia</taxon>
        <taxon>Leptospirales</taxon>
        <taxon>Leptospiraceae</taxon>
        <taxon>Leptospira</taxon>
    </lineage>
</organism>
<name>A0A5F1ZAZ4_9LEPT</name>
<dbReference type="PROSITE" id="PS51257">
    <property type="entry name" value="PROKAR_LIPOPROTEIN"/>
    <property type="match status" value="1"/>
</dbReference>
<evidence type="ECO:0000313" key="3">
    <source>
        <dbReference type="Proteomes" id="UP000297891"/>
    </source>
</evidence>
<dbReference type="Proteomes" id="UP000297891">
    <property type="component" value="Unassembled WGS sequence"/>
</dbReference>
<reference evidence="2" key="1">
    <citation type="journal article" date="2019" name="PLoS Negl. Trop. Dis.">
        <title>Revisiting the worldwide diversity of Leptospira species in the environment.</title>
        <authorList>
            <person name="Vincent A.T."/>
            <person name="Schiettekatte O."/>
            <person name="Bourhy P."/>
            <person name="Veyrier F.J."/>
            <person name="Picardeau M."/>
        </authorList>
    </citation>
    <scope>NUCLEOTIDE SEQUENCE [LARGE SCALE GENOMIC DNA]</scope>
    <source>
        <strain evidence="2">201800277</strain>
    </source>
</reference>
<dbReference type="EMBL" id="RQFP01000001">
    <property type="protein sequence ID" value="TGK96550.1"/>
    <property type="molecule type" value="Genomic_DNA"/>
</dbReference>
<accession>A0A5F1ZAZ4</accession>
<keyword evidence="3" id="KW-1185">Reference proteome</keyword>
<dbReference type="AlphaFoldDB" id="A0A5F1ZAZ4"/>
<keyword evidence="1" id="KW-0732">Signal</keyword>
<evidence type="ECO:0000313" key="2">
    <source>
        <dbReference type="EMBL" id="TGK96550.1"/>
    </source>
</evidence>
<gene>
    <name evidence="2" type="ORF">EHQ30_08110</name>
</gene>
<dbReference type="OrthoDB" id="9922122at2"/>
<sequence length="229" mass="26088">MNRILKTIALLSFSSLTFVSCASGVELLKPNANKPVVKNGIETTLKGIKATEMNANFVFIDISLKFKNQTSQYIRLQLCESETPLDSSNLEYNLKRNGFLDLYKKSPEKFDTKFWTKNSDTKIHSSPTINKPYYYTLYVNPKDGKRNNSYNPETNVQFIKPSDYKGTFTLSGKCSGVPNGSFFETSTEWIAPNASIEVDLRHSLIRGTKPVLLQHPDYFEFELDIEPIR</sequence>
<feature type="chain" id="PRO_5023015846" description="Lipoprotein" evidence="1">
    <location>
        <begin position="23"/>
        <end position="229"/>
    </location>
</feature>
<evidence type="ECO:0008006" key="4">
    <source>
        <dbReference type="Google" id="ProtNLM"/>
    </source>
</evidence>
<feature type="signal peptide" evidence="1">
    <location>
        <begin position="1"/>
        <end position="22"/>
    </location>
</feature>
<proteinExistence type="predicted"/>
<comment type="caution">
    <text evidence="2">The sequence shown here is derived from an EMBL/GenBank/DDBJ whole genome shotgun (WGS) entry which is preliminary data.</text>
</comment>